<dbReference type="AlphaFoldDB" id="A0AAV4BIA5"/>
<sequence>MNGFCWNLGRYDCLDRLPRGLPTQQTVDHSISAPCPWDAGQTLRTSLRSLAASRDAKLLPVCLTKTISALKSSQNGFPQCFYLQPFPRL</sequence>
<organism evidence="1 2">
    <name type="scientific">Plakobranchus ocellatus</name>
    <dbReference type="NCBI Taxonomy" id="259542"/>
    <lineage>
        <taxon>Eukaryota</taxon>
        <taxon>Metazoa</taxon>
        <taxon>Spiralia</taxon>
        <taxon>Lophotrochozoa</taxon>
        <taxon>Mollusca</taxon>
        <taxon>Gastropoda</taxon>
        <taxon>Heterobranchia</taxon>
        <taxon>Euthyneura</taxon>
        <taxon>Panpulmonata</taxon>
        <taxon>Sacoglossa</taxon>
        <taxon>Placobranchoidea</taxon>
        <taxon>Plakobranchidae</taxon>
        <taxon>Plakobranchus</taxon>
    </lineage>
</organism>
<keyword evidence="2" id="KW-1185">Reference proteome</keyword>
<comment type="caution">
    <text evidence="1">The sequence shown here is derived from an EMBL/GenBank/DDBJ whole genome shotgun (WGS) entry which is preliminary data.</text>
</comment>
<evidence type="ECO:0000313" key="2">
    <source>
        <dbReference type="Proteomes" id="UP000735302"/>
    </source>
</evidence>
<dbReference type="Proteomes" id="UP000735302">
    <property type="component" value="Unassembled WGS sequence"/>
</dbReference>
<proteinExistence type="predicted"/>
<accession>A0AAV4BIA5</accession>
<protein>
    <submittedName>
        <fullName evidence="1">Uncharacterized protein</fullName>
    </submittedName>
</protein>
<dbReference type="EMBL" id="BLXT01005153">
    <property type="protein sequence ID" value="GFO20166.1"/>
    <property type="molecule type" value="Genomic_DNA"/>
</dbReference>
<reference evidence="1 2" key="1">
    <citation type="journal article" date="2021" name="Elife">
        <title>Chloroplast acquisition without the gene transfer in kleptoplastic sea slugs, Plakobranchus ocellatus.</title>
        <authorList>
            <person name="Maeda T."/>
            <person name="Takahashi S."/>
            <person name="Yoshida T."/>
            <person name="Shimamura S."/>
            <person name="Takaki Y."/>
            <person name="Nagai Y."/>
            <person name="Toyoda A."/>
            <person name="Suzuki Y."/>
            <person name="Arimoto A."/>
            <person name="Ishii H."/>
            <person name="Satoh N."/>
            <person name="Nishiyama T."/>
            <person name="Hasebe M."/>
            <person name="Maruyama T."/>
            <person name="Minagawa J."/>
            <person name="Obokata J."/>
            <person name="Shigenobu S."/>
        </authorList>
    </citation>
    <scope>NUCLEOTIDE SEQUENCE [LARGE SCALE GENOMIC DNA]</scope>
</reference>
<name>A0AAV4BIA5_9GAST</name>
<gene>
    <name evidence="1" type="ORF">PoB_004667100</name>
</gene>
<evidence type="ECO:0000313" key="1">
    <source>
        <dbReference type="EMBL" id="GFO20166.1"/>
    </source>
</evidence>